<keyword evidence="2" id="KW-0012">Acyltransferase</keyword>
<protein>
    <submittedName>
        <fullName evidence="4">GNAT family N-acetyltransferase</fullName>
    </submittedName>
</protein>
<evidence type="ECO:0000256" key="2">
    <source>
        <dbReference type="ARBA" id="ARBA00023315"/>
    </source>
</evidence>
<proteinExistence type="predicted"/>
<dbReference type="AlphaFoldDB" id="A0A2W5FQ63"/>
<evidence type="ECO:0000259" key="3">
    <source>
        <dbReference type="PROSITE" id="PS51186"/>
    </source>
</evidence>
<gene>
    <name evidence="4" type="ORF">DI603_12395</name>
</gene>
<evidence type="ECO:0000313" key="4">
    <source>
        <dbReference type="EMBL" id="PZP31639.1"/>
    </source>
</evidence>
<reference evidence="4 5" key="1">
    <citation type="submission" date="2017-08" db="EMBL/GenBank/DDBJ databases">
        <title>Infants hospitalized years apart are colonized by the same room-sourced microbial strains.</title>
        <authorList>
            <person name="Brooks B."/>
            <person name="Olm M.R."/>
            <person name="Firek B.A."/>
            <person name="Baker R."/>
            <person name="Thomas B.C."/>
            <person name="Morowitz M.J."/>
            <person name="Banfield J.F."/>
        </authorList>
    </citation>
    <scope>NUCLEOTIDE SEQUENCE [LARGE SCALE GENOMIC DNA]</scope>
    <source>
        <strain evidence="4">S2_012_000_R2_81</strain>
    </source>
</reference>
<organism evidence="4 5">
    <name type="scientific">Roseateles depolymerans</name>
    <dbReference type="NCBI Taxonomy" id="76731"/>
    <lineage>
        <taxon>Bacteria</taxon>
        <taxon>Pseudomonadati</taxon>
        <taxon>Pseudomonadota</taxon>
        <taxon>Betaproteobacteria</taxon>
        <taxon>Burkholderiales</taxon>
        <taxon>Sphaerotilaceae</taxon>
        <taxon>Roseateles</taxon>
    </lineage>
</organism>
<evidence type="ECO:0000313" key="5">
    <source>
        <dbReference type="Proteomes" id="UP000249633"/>
    </source>
</evidence>
<dbReference type="PANTHER" id="PTHR43877">
    <property type="entry name" value="AMINOALKYLPHOSPHONATE N-ACETYLTRANSFERASE-RELATED-RELATED"/>
    <property type="match status" value="1"/>
</dbReference>
<dbReference type="EMBL" id="QFOD01000010">
    <property type="protein sequence ID" value="PZP31639.1"/>
    <property type="molecule type" value="Genomic_DNA"/>
</dbReference>
<sequence>MSSALRIRPMQAPDLPAYKSLRDLMLTRHPEAFTSDAETETRRDLSYYQSRLPGDTTLFTLLACEGSQLLGALTCERERRRKVQHVTHLVGMMVLPRLQGRGIGGALLDDALARLRALPELAMVTLSVTRSNDSAVRLYASRGFERYGRLPGAIRLPDGRELDKDLMMLRLQPAGA</sequence>
<dbReference type="SUPFAM" id="SSF55729">
    <property type="entry name" value="Acyl-CoA N-acyltransferases (Nat)"/>
    <property type="match status" value="1"/>
</dbReference>
<dbReference type="Proteomes" id="UP000249633">
    <property type="component" value="Unassembled WGS sequence"/>
</dbReference>
<dbReference type="CDD" id="cd04301">
    <property type="entry name" value="NAT_SF"/>
    <property type="match status" value="1"/>
</dbReference>
<comment type="caution">
    <text evidence="4">The sequence shown here is derived from an EMBL/GenBank/DDBJ whole genome shotgun (WGS) entry which is preliminary data.</text>
</comment>
<dbReference type="Pfam" id="PF00583">
    <property type="entry name" value="Acetyltransf_1"/>
    <property type="match status" value="1"/>
</dbReference>
<keyword evidence="1 4" id="KW-0808">Transferase</keyword>
<dbReference type="InterPro" id="IPR016181">
    <property type="entry name" value="Acyl_CoA_acyltransferase"/>
</dbReference>
<dbReference type="GO" id="GO:0016747">
    <property type="term" value="F:acyltransferase activity, transferring groups other than amino-acyl groups"/>
    <property type="evidence" value="ECO:0007669"/>
    <property type="project" value="InterPro"/>
</dbReference>
<dbReference type="InterPro" id="IPR000182">
    <property type="entry name" value="GNAT_dom"/>
</dbReference>
<name>A0A2W5FQ63_9BURK</name>
<dbReference type="Gene3D" id="3.40.630.30">
    <property type="match status" value="1"/>
</dbReference>
<accession>A0A2W5FQ63</accession>
<dbReference type="PROSITE" id="PS51186">
    <property type="entry name" value="GNAT"/>
    <property type="match status" value="1"/>
</dbReference>
<dbReference type="InterPro" id="IPR050832">
    <property type="entry name" value="Bact_Acetyltransf"/>
</dbReference>
<feature type="domain" description="N-acetyltransferase" evidence="3">
    <location>
        <begin position="5"/>
        <end position="163"/>
    </location>
</feature>
<evidence type="ECO:0000256" key="1">
    <source>
        <dbReference type="ARBA" id="ARBA00022679"/>
    </source>
</evidence>